<organism evidence="2 3">
    <name type="scientific">Legionella lytica</name>
    <dbReference type="NCBI Taxonomy" id="96232"/>
    <lineage>
        <taxon>Bacteria</taxon>
        <taxon>Pseudomonadati</taxon>
        <taxon>Pseudomonadota</taxon>
        <taxon>Gammaproteobacteria</taxon>
        <taxon>Legionellales</taxon>
        <taxon>Legionellaceae</taxon>
        <taxon>Legionella</taxon>
    </lineage>
</organism>
<feature type="transmembrane region" description="Helical" evidence="1">
    <location>
        <begin position="125"/>
        <end position="142"/>
    </location>
</feature>
<name>A0ABY4Y8L0_9GAMM</name>
<feature type="transmembrane region" description="Helical" evidence="1">
    <location>
        <begin position="148"/>
        <end position="166"/>
    </location>
</feature>
<reference evidence="2" key="1">
    <citation type="submission" date="2021-03" db="EMBL/GenBank/DDBJ databases">
        <title>Legionella lytica PCM 2298.</title>
        <authorList>
            <person name="Koper P."/>
        </authorList>
    </citation>
    <scope>NUCLEOTIDE SEQUENCE</scope>
    <source>
        <strain evidence="2">PCM 2298</strain>
    </source>
</reference>
<feature type="transmembrane region" description="Helical" evidence="1">
    <location>
        <begin position="12"/>
        <end position="33"/>
    </location>
</feature>
<evidence type="ECO:0008006" key="4">
    <source>
        <dbReference type="Google" id="ProtNLM"/>
    </source>
</evidence>
<proteinExistence type="predicted"/>
<keyword evidence="1" id="KW-0812">Transmembrane</keyword>
<protein>
    <recommendedName>
        <fullName evidence="4">Transmembrane protein</fullName>
    </recommendedName>
</protein>
<keyword evidence="3" id="KW-1185">Reference proteome</keyword>
<feature type="transmembrane region" description="Helical" evidence="1">
    <location>
        <begin position="39"/>
        <end position="60"/>
    </location>
</feature>
<evidence type="ECO:0000256" key="1">
    <source>
        <dbReference type="SAM" id="Phobius"/>
    </source>
</evidence>
<evidence type="ECO:0000313" key="3">
    <source>
        <dbReference type="Proteomes" id="UP001057474"/>
    </source>
</evidence>
<sequence length="181" mass="20104">MEKNNALHPWTARFAVGIIILLLTFIGLILTNMKASGAWRFWQITTVIIALLALGLSFYLKHKNAISTPALIWHELLHWLGLIGSVYIMSIYVDIGIISPFLGTLGVITLIAQAIFLAGIYIESTFLFIGVVLGLFAISIAWMETHIFLFIVPILIIAIVALGFFLRRKHLASVASLNKDE</sequence>
<dbReference type="EMBL" id="CP071527">
    <property type="protein sequence ID" value="USQ13978.1"/>
    <property type="molecule type" value="Genomic_DNA"/>
</dbReference>
<accession>A0ABY4Y8L0</accession>
<dbReference type="Proteomes" id="UP001057474">
    <property type="component" value="Chromosome"/>
</dbReference>
<keyword evidence="1" id="KW-0472">Membrane</keyword>
<gene>
    <name evidence="2" type="ORF">J2N86_01105</name>
</gene>
<feature type="transmembrane region" description="Helical" evidence="1">
    <location>
        <begin position="98"/>
        <end position="118"/>
    </location>
</feature>
<evidence type="ECO:0000313" key="2">
    <source>
        <dbReference type="EMBL" id="USQ13978.1"/>
    </source>
</evidence>
<feature type="transmembrane region" description="Helical" evidence="1">
    <location>
        <begin position="72"/>
        <end position="92"/>
    </location>
</feature>
<keyword evidence="1" id="KW-1133">Transmembrane helix</keyword>
<dbReference type="RefSeq" id="WP_252580366.1">
    <property type="nucleotide sequence ID" value="NZ_CP071527.1"/>
</dbReference>